<feature type="transmembrane region" description="Helical" evidence="4">
    <location>
        <begin position="12"/>
        <end position="33"/>
    </location>
</feature>
<evidence type="ECO:0000256" key="1">
    <source>
        <dbReference type="ARBA" id="ARBA00022737"/>
    </source>
</evidence>
<evidence type="ECO:0000256" key="4">
    <source>
        <dbReference type="SAM" id="Phobius"/>
    </source>
</evidence>
<evidence type="ECO:0000256" key="2">
    <source>
        <dbReference type="ARBA" id="ARBA00022803"/>
    </source>
</evidence>
<organism evidence="5 6">
    <name type="scientific">Lysobacter antibioticus</name>
    <dbReference type="NCBI Taxonomy" id="84531"/>
    <lineage>
        <taxon>Bacteria</taxon>
        <taxon>Pseudomonadati</taxon>
        <taxon>Pseudomonadota</taxon>
        <taxon>Gammaproteobacteria</taxon>
        <taxon>Lysobacterales</taxon>
        <taxon>Lysobacteraceae</taxon>
        <taxon>Lysobacter</taxon>
    </lineage>
</organism>
<keyword evidence="4" id="KW-0812">Transmembrane</keyword>
<keyword evidence="1" id="KW-0677">Repeat</keyword>
<feature type="transmembrane region" description="Helical" evidence="4">
    <location>
        <begin position="118"/>
        <end position="136"/>
    </location>
</feature>
<keyword evidence="4" id="KW-0472">Membrane</keyword>
<dbReference type="KEGG" id="lab:LA76x_1195"/>
<feature type="transmembrane region" description="Helical" evidence="4">
    <location>
        <begin position="83"/>
        <end position="106"/>
    </location>
</feature>
<dbReference type="RefSeq" id="WP_057916957.1">
    <property type="nucleotide sequence ID" value="NZ_CP011129.1"/>
</dbReference>
<feature type="transmembrane region" description="Helical" evidence="4">
    <location>
        <begin position="228"/>
        <end position="246"/>
    </location>
</feature>
<dbReference type="STRING" id="84531.LA76x_1195"/>
<sequence>MSKYTTHLKMALYLVFAATFLIYSVGLTGPFLFDDNFNLAPLKPWLAGEIGWQEAVFGNISGPLGRPVSMASFLFSAWAGGSYAYHFKLGNLLVHLACGVLCFALLRRLMSRDSRLQHWAWPAAAAATTVWLIHPLHVSTVLYVVQRMAQLSTLFVLASLLAYVAGRVRLERGARAPAIAWLFLAMPALWLLGLLSKENAAVASALCLVIEVAYFSRNQATRRVLTGFYSLTLALPALGALAVLLLRPDLLLAGYEIRDFDMLERLLSQSRALMSYLGMLLFPRSAELGLYTDGFAASAGLLSPITTLLSILALIAVSGIVIVLRRTSPSLFAGWFFFLAAHAVESSILPLELYYEHRNYLPAIGLTLALAGLLSLLPIELRSNKRFHGAIGVALLAGATALGSVTYQQARVWRDKEAIIEHAVANQPSSVRAVQAKAILAINKGLYDHASDLLLPLAKSGDRRTRSLAHLDLISISCLRGSGTDPKWLDQAVADARPKLTIAEIQAVGLLVQATNKGRCASLGQRRVADTIAAIADKATSQSDDILPKWQLRYAAALVYSRAEHWSEALGQAQLAWQPPSTPEVGGLLARALAHNGRQQEAERLLSDLQLRIDSRDKRSQAMLDATRSAISPNANRQPHPR</sequence>
<evidence type="ECO:0008006" key="7">
    <source>
        <dbReference type="Google" id="ProtNLM"/>
    </source>
</evidence>
<dbReference type="Proteomes" id="UP000060787">
    <property type="component" value="Chromosome"/>
</dbReference>
<feature type="transmembrane region" description="Helical" evidence="4">
    <location>
        <begin position="330"/>
        <end position="348"/>
    </location>
</feature>
<proteinExistence type="predicted"/>
<accession>A0A0S2F745</accession>
<dbReference type="OrthoDB" id="8566379at2"/>
<dbReference type="AlphaFoldDB" id="A0A0S2F745"/>
<evidence type="ECO:0000313" key="6">
    <source>
        <dbReference type="Proteomes" id="UP000060787"/>
    </source>
</evidence>
<feature type="transmembrane region" description="Helical" evidence="4">
    <location>
        <begin position="148"/>
        <end position="166"/>
    </location>
</feature>
<name>A0A0S2F745_LYSAN</name>
<protein>
    <recommendedName>
        <fullName evidence="7">Tetratricopeptide repeat family protein</fullName>
    </recommendedName>
</protein>
<keyword evidence="2" id="KW-0802">TPR repeat</keyword>
<dbReference type="PANTHER" id="PTHR44227:SF3">
    <property type="entry name" value="PROTEIN O-MANNOSYL-TRANSFERASE TMTC4"/>
    <property type="match status" value="1"/>
</dbReference>
<feature type="compositionally biased region" description="Polar residues" evidence="3">
    <location>
        <begin position="629"/>
        <end position="642"/>
    </location>
</feature>
<feature type="transmembrane region" description="Helical" evidence="4">
    <location>
        <begin position="295"/>
        <end position="324"/>
    </location>
</feature>
<gene>
    <name evidence="5" type="ORF">LA76x_1195</name>
</gene>
<evidence type="ECO:0000313" key="5">
    <source>
        <dbReference type="EMBL" id="ALN79354.1"/>
    </source>
</evidence>
<feature type="transmembrane region" description="Helical" evidence="4">
    <location>
        <begin position="360"/>
        <end position="381"/>
    </location>
</feature>
<reference evidence="5 6" key="1">
    <citation type="journal article" date="2015" name="BMC Genomics">
        <title>Comparative genomics and metabolic profiling of the genus Lysobacter.</title>
        <authorList>
            <person name="de Bruijn I."/>
            <person name="Cheng X."/>
            <person name="de Jager V."/>
            <person name="Exposito R.G."/>
            <person name="Watrous J."/>
            <person name="Patel N."/>
            <person name="Postma J."/>
            <person name="Dorrestein P.C."/>
            <person name="Kobayashi D."/>
            <person name="Raaijmakers J.M."/>
        </authorList>
    </citation>
    <scope>NUCLEOTIDE SEQUENCE [LARGE SCALE GENOMIC DNA]</scope>
    <source>
        <strain evidence="5 6">76</strain>
    </source>
</reference>
<keyword evidence="6" id="KW-1185">Reference proteome</keyword>
<dbReference type="EMBL" id="CP011129">
    <property type="protein sequence ID" value="ALN79354.1"/>
    <property type="molecule type" value="Genomic_DNA"/>
</dbReference>
<dbReference type="PANTHER" id="PTHR44227">
    <property type="match status" value="1"/>
</dbReference>
<feature type="transmembrane region" description="Helical" evidence="4">
    <location>
        <begin position="387"/>
        <end position="407"/>
    </location>
</feature>
<dbReference type="InterPro" id="IPR052346">
    <property type="entry name" value="O-mannosyl-transferase_TMTC"/>
</dbReference>
<dbReference type="PATRIC" id="fig|84531.7.peg.1971"/>
<dbReference type="KEGG" id="laq:GLA29479_2007"/>
<feature type="transmembrane region" description="Helical" evidence="4">
    <location>
        <begin position="200"/>
        <end position="216"/>
    </location>
</feature>
<evidence type="ECO:0000256" key="3">
    <source>
        <dbReference type="SAM" id="MobiDB-lite"/>
    </source>
</evidence>
<keyword evidence="4" id="KW-1133">Transmembrane helix</keyword>
<feature type="transmembrane region" description="Helical" evidence="4">
    <location>
        <begin position="178"/>
        <end position="194"/>
    </location>
</feature>
<feature type="region of interest" description="Disordered" evidence="3">
    <location>
        <begin position="622"/>
        <end position="642"/>
    </location>
</feature>